<protein>
    <submittedName>
        <fullName evidence="1">Uncharacterized protein</fullName>
    </submittedName>
</protein>
<organism evidence="1 2">
    <name type="scientific">Prorocentrum cordatum</name>
    <dbReference type="NCBI Taxonomy" id="2364126"/>
    <lineage>
        <taxon>Eukaryota</taxon>
        <taxon>Sar</taxon>
        <taxon>Alveolata</taxon>
        <taxon>Dinophyceae</taxon>
        <taxon>Prorocentrales</taxon>
        <taxon>Prorocentraceae</taxon>
        <taxon>Prorocentrum</taxon>
    </lineage>
</organism>
<dbReference type="EMBL" id="CAUYUJ010018657">
    <property type="protein sequence ID" value="CAK0885350.1"/>
    <property type="molecule type" value="Genomic_DNA"/>
</dbReference>
<keyword evidence="2" id="KW-1185">Reference proteome</keyword>
<evidence type="ECO:0000313" key="2">
    <source>
        <dbReference type="Proteomes" id="UP001189429"/>
    </source>
</evidence>
<proteinExistence type="predicted"/>
<gene>
    <name evidence="1" type="ORF">PCOR1329_LOCUS66980</name>
</gene>
<reference evidence="1" key="1">
    <citation type="submission" date="2023-10" db="EMBL/GenBank/DDBJ databases">
        <authorList>
            <person name="Chen Y."/>
            <person name="Shah S."/>
            <person name="Dougan E. K."/>
            <person name="Thang M."/>
            <person name="Chan C."/>
        </authorList>
    </citation>
    <scope>NUCLEOTIDE SEQUENCE [LARGE SCALE GENOMIC DNA]</scope>
</reference>
<name>A0ABN9WG36_9DINO</name>
<sequence length="148" mass="17187">MRLTYSARKDEEPLRRRHVALVARAMLAVSVATEDDHLTASSAEITPHAQAPSGRRPSFHQRLAECKYIVVEVPERDEFDKFDHQYDHQYDLCDSLYGVGGYHWHYQYDQYDLQYVVDDRHWDHGAQPDNEGHQLSYGCHTWAARAAA</sequence>
<dbReference type="Proteomes" id="UP001189429">
    <property type="component" value="Unassembled WGS sequence"/>
</dbReference>
<accession>A0ABN9WG36</accession>
<evidence type="ECO:0000313" key="1">
    <source>
        <dbReference type="EMBL" id="CAK0885350.1"/>
    </source>
</evidence>
<comment type="caution">
    <text evidence="1">The sequence shown here is derived from an EMBL/GenBank/DDBJ whole genome shotgun (WGS) entry which is preliminary data.</text>
</comment>